<feature type="domain" description="DUF4246" evidence="3">
    <location>
        <begin position="1"/>
        <end position="30"/>
    </location>
</feature>
<dbReference type="OrthoDB" id="415532at2759"/>
<dbReference type="InterPro" id="IPR049207">
    <property type="entry name" value="DUF4246_N"/>
</dbReference>
<dbReference type="Proteomes" id="UP000298030">
    <property type="component" value="Unassembled WGS sequence"/>
</dbReference>
<feature type="region of interest" description="Disordered" evidence="1">
    <location>
        <begin position="590"/>
        <end position="632"/>
    </location>
</feature>
<evidence type="ECO:0000313" key="5">
    <source>
        <dbReference type="Proteomes" id="UP000298030"/>
    </source>
</evidence>
<keyword evidence="5" id="KW-1185">Reference proteome</keyword>
<organism evidence="4 5">
    <name type="scientific">Coprinellus micaceus</name>
    <name type="common">Glistening ink-cap mushroom</name>
    <name type="synonym">Coprinus micaceus</name>
    <dbReference type="NCBI Taxonomy" id="71717"/>
    <lineage>
        <taxon>Eukaryota</taxon>
        <taxon>Fungi</taxon>
        <taxon>Dikarya</taxon>
        <taxon>Basidiomycota</taxon>
        <taxon>Agaricomycotina</taxon>
        <taxon>Agaricomycetes</taxon>
        <taxon>Agaricomycetidae</taxon>
        <taxon>Agaricales</taxon>
        <taxon>Agaricineae</taxon>
        <taxon>Psathyrellaceae</taxon>
        <taxon>Coprinellus</taxon>
    </lineage>
</organism>
<dbReference type="STRING" id="71717.A0A4Y7SP07"/>
<gene>
    <name evidence="4" type="ORF">FA13DRAFT_1797827</name>
</gene>
<dbReference type="InterPro" id="IPR025340">
    <property type="entry name" value="DUF4246"/>
</dbReference>
<dbReference type="PANTHER" id="PTHR33119">
    <property type="entry name" value="IFI3P"/>
    <property type="match status" value="1"/>
</dbReference>
<dbReference type="Pfam" id="PF14033">
    <property type="entry name" value="DUF4246"/>
    <property type="match status" value="1"/>
</dbReference>
<evidence type="ECO:0000259" key="3">
    <source>
        <dbReference type="Pfam" id="PF21666"/>
    </source>
</evidence>
<proteinExistence type="predicted"/>
<dbReference type="EMBL" id="QPFP01000075">
    <property type="protein sequence ID" value="TEB23623.1"/>
    <property type="molecule type" value="Genomic_DNA"/>
</dbReference>
<feature type="compositionally biased region" description="Low complexity" evidence="1">
    <location>
        <begin position="604"/>
        <end position="628"/>
    </location>
</feature>
<dbReference type="InterPro" id="IPR049192">
    <property type="entry name" value="DUF4246_C"/>
</dbReference>
<sequence length="661" mass="72785">MPRFMNAVTDKPNWTAKGFDEGIVEKWNGEALNDGPAFENQMTERMLSYSTQELCHLARLHPESPIGAIQVLHLDAGVYKSDTAVPLGTKLSSWRTSPSMRKTLVHPSLFPLVYGRTKVLPLGADGTTLKDFIERSGEGQVMPVPDDEIVSRDEWPAFPPPLNLGTTTRLPSAGSSNGFPATSISLAPAQNINNLHPQEHQDRYEIIEDVPAAAIPLWDLSLPRAADASHPEQHVFPPEPEGDGDEDWPEFEARTDEYWDWVKETRKVVLPEPPENFTQLPVPDKFSLKEMFEKFQVIVKLANIHLTQRTPSTLVNEAIAATALFYYDSHNIEPSRLAFRQHSRGFGYDDVNYPPDHHDWLPAVYGLRQHGSLMQTIGSVATSEGRLVMFPNAIQHQVQPFKLVDPTKAGYRKILALFLVDSNVNVISTADVPCQRADWCEAWGGGGFPLTMGQAKEYRELLMEGRKRFVLEHQSRIDGTEVDQSTCRSLLTTHSFRPPFTPRDARFRLFSGNLQSALGPGIPRCWKLRRTARSAGHMNDPACTTSECLCSTTDLEGLDNCDGCVSENSPSPGFITELKDFAEGYKTRGCAPENSTTTGVPGLSTTSTSAPTSTTSSLAATTTVSQSSNTDTSGNWGSIVKVDVRHSVLGVAGVALVLSIL</sequence>
<protein>
    <submittedName>
        <fullName evidence="4">Uncharacterized protein</fullName>
    </submittedName>
</protein>
<comment type="caution">
    <text evidence="4">The sequence shown here is derived from an EMBL/GenBank/DDBJ whole genome shotgun (WGS) entry which is preliminary data.</text>
</comment>
<dbReference type="PANTHER" id="PTHR33119:SF1">
    <property type="entry name" value="FE2OG DIOXYGENASE DOMAIN-CONTAINING PROTEIN"/>
    <property type="match status" value="1"/>
</dbReference>
<accession>A0A4Y7SP07</accession>
<evidence type="ECO:0000313" key="4">
    <source>
        <dbReference type="EMBL" id="TEB23623.1"/>
    </source>
</evidence>
<evidence type="ECO:0000259" key="2">
    <source>
        <dbReference type="Pfam" id="PF14033"/>
    </source>
</evidence>
<reference evidence="4 5" key="1">
    <citation type="journal article" date="2019" name="Nat. Ecol. Evol.">
        <title>Megaphylogeny resolves global patterns of mushroom evolution.</title>
        <authorList>
            <person name="Varga T."/>
            <person name="Krizsan K."/>
            <person name="Foldi C."/>
            <person name="Dima B."/>
            <person name="Sanchez-Garcia M."/>
            <person name="Sanchez-Ramirez S."/>
            <person name="Szollosi G.J."/>
            <person name="Szarkandi J.G."/>
            <person name="Papp V."/>
            <person name="Albert L."/>
            <person name="Andreopoulos W."/>
            <person name="Angelini C."/>
            <person name="Antonin V."/>
            <person name="Barry K.W."/>
            <person name="Bougher N.L."/>
            <person name="Buchanan P."/>
            <person name="Buyck B."/>
            <person name="Bense V."/>
            <person name="Catcheside P."/>
            <person name="Chovatia M."/>
            <person name="Cooper J."/>
            <person name="Damon W."/>
            <person name="Desjardin D."/>
            <person name="Finy P."/>
            <person name="Geml J."/>
            <person name="Haridas S."/>
            <person name="Hughes K."/>
            <person name="Justo A."/>
            <person name="Karasinski D."/>
            <person name="Kautmanova I."/>
            <person name="Kiss B."/>
            <person name="Kocsube S."/>
            <person name="Kotiranta H."/>
            <person name="LaButti K.M."/>
            <person name="Lechner B.E."/>
            <person name="Liimatainen K."/>
            <person name="Lipzen A."/>
            <person name="Lukacs Z."/>
            <person name="Mihaltcheva S."/>
            <person name="Morgado L.N."/>
            <person name="Niskanen T."/>
            <person name="Noordeloos M.E."/>
            <person name="Ohm R.A."/>
            <person name="Ortiz-Santana B."/>
            <person name="Ovrebo C."/>
            <person name="Racz N."/>
            <person name="Riley R."/>
            <person name="Savchenko A."/>
            <person name="Shiryaev A."/>
            <person name="Soop K."/>
            <person name="Spirin V."/>
            <person name="Szebenyi C."/>
            <person name="Tomsovsky M."/>
            <person name="Tulloss R.E."/>
            <person name="Uehling J."/>
            <person name="Grigoriev I.V."/>
            <person name="Vagvolgyi C."/>
            <person name="Papp T."/>
            <person name="Martin F.M."/>
            <person name="Miettinen O."/>
            <person name="Hibbett D.S."/>
            <person name="Nagy L.G."/>
        </authorList>
    </citation>
    <scope>NUCLEOTIDE SEQUENCE [LARGE SCALE GENOMIC DNA]</scope>
    <source>
        <strain evidence="4 5">FP101781</strain>
    </source>
</reference>
<evidence type="ECO:0000256" key="1">
    <source>
        <dbReference type="SAM" id="MobiDB-lite"/>
    </source>
</evidence>
<dbReference type="AlphaFoldDB" id="A0A4Y7SP07"/>
<name>A0A4Y7SP07_COPMI</name>
<feature type="domain" description="DUF4246" evidence="2">
    <location>
        <begin position="45"/>
        <end position="441"/>
    </location>
</feature>
<dbReference type="Pfam" id="PF21666">
    <property type="entry name" value="DUF4246_N"/>
    <property type="match status" value="1"/>
</dbReference>